<name>A0A511TCH9_MYXFU</name>
<feature type="compositionally biased region" description="Low complexity" evidence="1">
    <location>
        <begin position="108"/>
        <end position="121"/>
    </location>
</feature>
<protein>
    <submittedName>
        <fullName evidence="2">Uncharacterized protein</fullName>
    </submittedName>
</protein>
<comment type="caution">
    <text evidence="2">The sequence shown here is derived from an EMBL/GenBank/DDBJ whole genome shotgun (WGS) entry which is preliminary data.</text>
</comment>
<feature type="region of interest" description="Disordered" evidence="1">
    <location>
        <begin position="106"/>
        <end position="163"/>
    </location>
</feature>
<proteinExistence type="predicted"/>
<dbReference type="AlphaFoldDB" id="A0A511TCH9"/>
<sequence>MQLGDALSQYAAMSFPEFQRYLASEYISRKTGSPLRPEAASDYASRLRRLEAVTGWQVEEASPDILRAFVDRIREDQGLADKLGPGGDSDVQVALRRYADYLSRPRTHAAAPTADASDAPAMTEPQSVRRQSRAPRSFDPTQTVSAFVPSEEYEDPEKTLTRREKATKEHRALLIALHRHLVDAGWTEIQEITTSVDLWATNPADGRRVIFEAKTLDASTEVKQTRYALSQLLEYRYFDGSSEDRLCLVTNAPIGDAREQFLRTQGVAVLVLDGEGGHAVGALAHEWFGALIGIGASAAPNRTDGAEDSMDALYSRTVRGVR</sequence>
<accession>A0A511TCH9</accession>
<gene>
    <name evidence="2" type="ORF">MFU01_69210</name>
</gene>
<evidence type="ECO:0000313" key="3">
    <source>
        <dbReference type="Proteomes" id="UP000321514"/>
    </source>
</evidence>
<evidence type="ECO:0000313" key="2">
    <source>
        <dbReference type="EMBL" id="GEN11884.1"/>
    </source>
</evidence>
<evidence type="ECO:0000256" key="1">
    <source>
        <dbReference type="SAM" id="MobiDB-lite"/>
    </source>
</evidence>
<organism evidence="2 3">
    <name type="scientific">Myxococcus fulvus</name>
    <dbReference type="NCBI Taxonomy" id="33"/>
    <lineage>
        <taxon>Bacteria</taxon>
        <taxon>Pseudomonadati</taxon>
        <taxon>Myxococcota</taxon>
        <taxon>Myxococcia</taxon>
        <taxon>Myxococcales</taxon>
        <taxon>Cystobacterineae</taxon>
        <taxon>Myxococcaceae</taxon>
        <taxon>Myxococcus</taxon>
    </lineage>
</organism>
<dbReference type="Proteomes" id="UP000321514">
    <property type="component" value="Unassembled WGS sequence"/>
</dbReference>
<reference evidence="2 3" key="1">
    <citation type="submission" date="2019-07" db="EMBL/GenBank/DDBJ databases">
        <title>Whole genome shotgun sequence of Myxococcus fulvus NBRC 100333.</title>
        <authorList>
            <person name="Hosoyama A."/>
            <person name="Uohara A."/>
            <person name="Ohji S."/>
            <person name="Ichikawa N."/>
        </authorList>
    </citation>
    <scope>NUCLEOTIDE SEQUENCE [LARGE SCALE GENOMIC DNA]</scope>
    <source>
        <strain evidence="2 3">NBRC 100333</strain>
    </source>
</reference>
<dbReference type="EMBL" id="BJXR01000050">
    <property type="protein sequence ID" value="GEN11884.1"/>
    <property type="molecule type" value="Genomic_DNA"/>
</dbReference>